<accession>A0A2U3EPY3</accession>
<evidence type="ECO:0000256" key="1">
    <source>
        <dbReference type="SAM" id="MobiDB-lite"/>
    </source>
</evidence>
<comment type="caution">
    <text evidence="2">The sequence shown here is derived from an EMBL/GenBank/DDBJ whole genome shotgun (WGS) entry which is preliminary data.</text>
</comment>
<dbReference type="Proteomes" id="UP000245956">
    <property type="component" value="Unassembled WGS sequence"/>
</dbReference>
<dbReference type="AlphaFoldDB" id="A0A2U3EPY3"/>
<sequence>MPVAKADAAAPRCWRACKGACAQTVVLTRERLLMARPVMSAAGSMDDQSKMCLHLPVRKSNATAMTGGCGMLTSRREAWDDRPGPGRYLMPAGDICACISRRSMRRGRARIANSRWNQHSSTLPSLAHRARRRVLRPGGRDPELPPPPSSEPGCVNSASPKRADASAPARHGLRDQYYYTSSGAEAMMLCCFCCDDSLHDGHLGKTVVARWAAAPVRCIARRHRRLLDVPANLRSRRPLKPQSAHRFALPPRFALRFALCTLGAHRRDDAVRAATPFSLLHGAWRLRLRLQSDQHSVTEGRPVPVFGPRFRPPPSSHARKTHAPPVYYGRHLVQLRWANPSNSKSIIARGTRDREKKKSVVAGLRARRNAVGPQLQRWAAASALRLGLRKWPGPGAHQGKRVVLPKVHIVRGGPSARVLDDPTKTFDCPPLGTTSVAAVDSSTVQNVAGFSRVRPVASARTARWRRLKRSHVGESLSEKVPLRDGLPDSGCPAVPEDRWAPRNVLVTDASYEVLTILCSGRFLRDSPLPRAAVARAVRWTSTPLHRDPGWLPLICNCLITAQHHFPHGGLICTDASNPPHPDITSFPAGSMPPRSLATHQLSSGASRAALSDRLHGRPRSPHPDRPGSSRRQGMVWGRICHRPALTRRAQRFEDRQLCQSVCVKWSCASASASRYPLKRTMAPWSSICWKTKGLCLGTGTVARIGPEPPQHRPEDEKLLHIVDAGPGITYRATCRTAINHISWFLRVAVGMTLISATGKVILGSVPSPAEPTIQPLLLYAHIWDEPDRDVLAATDHHPNLRWSTDAQPRSACRLLVSAAHVHAMHATTP</sequence>
<gene>
    <name evidence="2" type="ORF">PCL_03757</name>
</gene>
<feature type="region of interest" description="Disordered" evidence="1">
    <location>
        <begin position="136"/>
        <end position="168"/>
    </location>
</feature>
<feature type="region of interest" description="Disordered" evidence="1">
    <location>
        <begin position="301"/>
        <end position="322"/>
    </location>
</feature>
<dbReference type="EMBL" id="LCWV01000001">
    <property type="protein sequence ID" value="PWI76563.1"/>
    <property type="molecule type" value="Genomic_DNA"/>
</dbReference>
<name>A0A2U3EPY3_PURLI</name>
<organism evidence="2 3">
    <name type="scientific">Purpureocillium lilacinum</name>
    <name type="common">Paecilomyces lilacinus</name>
    <dbReference type="NCBI Taxonomy" id="33203"/>
    <lineage>
        <taxon>Eukaryota</taxon>
        <taxon>Fungi</taxon>
        <taxon>Dikarya</taxon>
        <taxon>Ascomycota</taxon>
        <taxon>Pezizomycotina</taxon>
        <taxon>Sordariomycetes</taxon>
        <taxon>Hypocreomycetidae</taxon>
        <taxon>Hypocreales</taxon>
        <taxon>Ophiocordycipitaceae</taxon>
        <taxon>Purpureocillium</taxon>
    </lineage>
</organism>
<protein>
    <submittedName>
        <fullName evidence="2">Uncharacterized protein</fullName>
    </submittedName>
</protein>
<reference evidence="2 3" key="1">
    <citation type="journal article" date="2016" name="Front. Microbiol.">
        <title>Genome and transcriptome sequences reveal the specific parasitism of the nematophagous Purpureocillium lilacinum 36-1.</title>
        <authorList>
            <person name="Xie J."/>
            <person name="Li S."/>
            <person name="Mo C."/>
            <person name="Xiao X."/>
            <person name="Peng D."/>
            <person name="Wang G."/>
            <person name="Xiao Y."/>
        </authorList>
    </citation>
    <scope>NUCLEOTIDE SEQUENCE [LARGE SCALE GENOMIC DNA]</scope>
    <source>
        <strain evidence="2 3">36-1</strain>
    </source>
</reference>
<proteinExistence type="predicted"/>
<feature type="region of interest" description="Disordered" evidence="1">
    <location>
        <begin position="582"/>
        <end position="633"/>
    </location>
</feature>
<evidence type="ECO:0000313" key="2">
    <source>
        <dbReference type="EMBL" id="PWI76563.1"/>
    </source>
</evidence>
<feature type="compositionally biased region" description="Basic and acidic residues" evidence="1">
    <location>
        <begin position="610"/>
        <end position="627"/>
    </location>
</feature>
<evidence type="ECO:0000313" key="3">
    <source>
        <dbReference type="Proteomes" id="UP000245956"/>
    </source>
</evidence>